<dbReference type="InterPro" id="IPR036291">
    <property type="entry name" value="NAD(P)-bd_dom_sf"/>
</dbReference>
<reference evidence="4 5" key="1">
    <citation type="submission" date="2016-01" db="EMBL/GenBank/DDBJ databases">
        <title>Janibacter melonis strain CD11_4 genome sequencing and assembly.</title>
        <authorList>
            <person name="Nair G.R."/>
            <person name="Kaur G."/>
            <person name="Chander A.M."/>
            <person name="Mayilraj S."/>
        </authorList>
    </citation>
    <scope>NUCLEOTIDE SEQUENCE [LARGE SCALE GENOMIC DNA]</scope>
    <source>
        <strain evidence="4 5">CD11-4</strain>
    </source>
</reference>
<accession>A0A176Q984</accession>
<feature type="domain" description="Ketoreductase" evidence="3">
    <location>
        <begin position="268"/>
        <end position="436"/>
    </location>
</feature>
<keyword evidence="5" id="KW-1185">Reference proteome</keyword>
<keyword evidence="2" id="KW-0812">Transmembrane</keyword>
<organism evidence="4 5">
    <name type="scientific">Janibacter melonis</name>
    <dbReference type="NCBI Taxonomy" id="262209"/>
    <lineage>
        <taxon>Bacteria</taxon>
        <taxon>Bacillati</taxon>
        <taxon>Actinomycetota</taxon>
        <taxon>Actinomycetes</taxon>
        <taxon>Micrococcales</taxon>
        <taxon>Intrasporangiaceae</taxon>
        <taxon>Janibacter</taxon>
    </lineage>
</organism>
<dbReference type="EMBL" id="LQZG01000005">
    <property type="protein sequence ID" value="OAB86240.1"/>
    <property type="molecule type" value="Genomic_DNA"/>
</dbReference>
<feature type="transmembrane region" description="Helical" evidence="2">
    <location>
        <begin position="69"/>
        <end position="91"/>
    </location>
</feature>
<dbReference type="InterPro" id="IPR051203">
    <property type="entry name" value="Polysaccharide_Synthase-Rel"/>
</dbReference>
<evidence type="ECO:0000256" key="2">
    <source>
        <dbReference type="SAM" id="Phobius"/>
    </source>
</evidence>
<name>A0A176Q984_9MICO</name>
<dbReference type="SUPFAM" id="SSF51735">
    <property type="entry name" value="NAD(P)-binding Rossmann-fold domains"/>
    <property type="match status" value="2"/>
</dbReference>
<dbReference type="Gene3D" id="3.40.50.720">
    <property type="entry name" value="NAD(P)-binding Rossmann-like Domain"/>
    <property type="match status" value="2"/>
</dbReference>
<comment type="similarity">
    <text evidence="1">Belongs to the polysaccharide synthase family.</text>
</comment>
<evidence type="ECO:0000259" key="3">
    <source>
        <dbReference type="SMART" id="SM00822"/>
    </source>
</evidence>
<dbReference type="AlphaFoldDB" id="A0A176Q984"/>
<dbReference type="Proteomes" id="UP000076976">
    <property type="component" value="Unassembled WGS sequence"/>
</dbReference>
<feature type="transmembrane region" description="Helical" evidence="2">
    <location>
        <begin position="97"/>
        <end position="116"/>
    </location>
</feature>
<dbReference type="PANTHER" id="PTHR43318">
    <property type="entry name" value="UDP-N-ACETYLGLUCOSAMINE 4,6-DEHYDRATASE"/>
    <property type="match status" value="1"/>
</dbReference>
<comment type="caution">
    <text evidence="4">The sequence shown here is derived from an EMBL/GenBank/DDBJ whole genome shotgun (WGS) entry which is preliminary data.</text>
</comment>
<dbReference type="STRING" id="262209.AWH69_15220"/>
<dbReference type="CDD" id="cd05237">
    <property type="entry name" value="UDP_invert_4-6DH_SDR_e"/>
    <property type="match status" value="1"/>
</dbReference>
<dbReference type="PANTHER" id="PTHR43318:SF1">
    <property type="entry name" value="POLYSACCHARIDE BIOSYNTHESIS PROTEIN EPSC-RELATED"/>
    <property type="match status" value="1"/>
</dbReference>
<dbReference type="InterPro" id="IPR057326">
    <property type="entry name" value="KR_dom"/>
</dbReference>
<feature type="transmembrane region" description="Helical" evidence="2">
    <location>
        <begin position="34"/>
        <end position="57"/>
    </location>
</feature>
<dbReference type="RefSeq" id="WP_068277944.1">
    <property type="nucleotide sequence ID" value="NZ_LQZG01000005.1"/>
</dbReference>
<evidence type="ECO:0000256" key="1">
    <source>
        <dbReference type="ARBA" id="ARBA00007430"/>
    </source>
</evidence>
<keyword evidence="2" id="KW-0472">Membrane</keyword>
<sequence>MAVVADTCIWSVAIVSATVLRYDFDLGRVDTDRLIITALAAAVVHLVFGFVLGPYLVRHQSGSFEEVYALTKLIVLVAAVLFVANFFAQPIFVPRTVPVTAAAIALVGMFGARFVIRSLDSADHAPDSRRVVIFGAGEGGHQLVRSMLRDPDQGLLPVALLDDDPRKKRLRIDGVKVRGRREDLVGVAFREGATTLAVAVPSAAPDLLVDLRHRAEEAGLDILVLPPMSEIVGRPSTRNLRSIDLRDLLGRHPVDLDTAAVARTVMGRRVLVTGAGGSIGSELCRQIERYAPSTLVLLDRDETALQATQMSMTGRGLFEGDHVVLADIRDRARLREVFAAHRPEIVFHAAALKHLSILERSPDEAWKTNVLGTLNVLETAREHDVDTFVNISTDKAADPSSVLGRSKRLTERLTSTYGRRGRGTFVSVRFGNVLGSRGSVVGVFASQIERGGPVTVTHPDVERYFMLVDEACQLVLQAAALGGRGDVLVLDMGTPAKIDEMARTLISLSERTGVDIVYTGLRDGEKLQEQLFGQDEAILDSGHPRVSRVLAPAMARDHLVRLRQATPEQARTWMEEPPGVVLDQTVGWTRGQGR</sequence>
<proteinExistence type="inferred from homology"/>
<evidence type="ECO:0000313" key="5">
    <source>
        <dbReference type="Proteomes" id="UP000076976"/>
    </source>
</evidence>
<dbReference type="Pfam" id="PF02719">
    <property type="entry name" value="Polysacc_synt_2"/>
    <property type="match status" value="1"/>
</dbReference>
<dbReference type="SMART" id="SM00822">
    <property type="entry name" value="PKS_KR"/>
    <property type="match status" value="1"/>
</dbReference>
<gene>
    <name evidence="4" type="ORF">AWH69_15220</name>
</gene>
<dbReference type="InterPro" id="IPR003869">
    <property type="entry name" value="Polysac_CapD-like"/>
</dbReference>
<protein>
    <submittedName>
        <fullName evidence="4">dTDP-glucose 4,6-dehydratase</fullName>
    </submittedName>
</protein>
<dbReference type="Pfam" id="PF13727">
    <property type="entry name" value="CoA_binding_3"/>
    <property type="match status" value="1"/>
</dbReference>
<keyword evidence="2" id="KW-1133">Transmembrane helix</keyword>
<evidence type="ECO:0000313" key="4">
    <source>
        <dbReference type="EMBL" id="OAB86240.1"/>
    </source>
</evidence>